<dbReference type="GO" id="GO:0003700">
    <property type="term" value="F:DNA-binding transcription factor activity"/>
    <property type="evidence" value="ECO:0007669"/>
    <property type="project" value="InterPro"/>
</dbReference>
<feature type="domain" description="NAC" evidence="4">
    <location>
        <begin position="127"/>
        <end position="296"/>
    </location>
</feature>
<keyword evidence="3" id="KW-0539">Nucleus</keyword>
<gene>
    <name evidence="5" type="ORF">KI387_038702</name>
</gene>
<keyword evidence="1" id="KW-0805">Transcription regulation</keyword>
<organism evidence="5 6">
    <name type="scientific">Taxus chinensis</name>
    <name type="common">Chinese yew</name>
    <name type="synonym">Taxus wallichiana var. chinensis</name>
    <dbReference type="NCBI Taxonomy" id="29808"/>
    <lineage>
        <taxon>Eukaryota</taxon>
        <taxon>Viridiplantae</taxon>
        <taxon>Streptophyta</taxon>
        <taxon>Embryophyta</taxon>
        <taxon>Tracheophyta</taxon>
        <taxon>Spermatophyta</taxon>
        <taxon>Pinopsida</taxon>
        <taxon>Pinidae</taxon>
        <taxon>Conifers II</taxon>
        <taxon>Cupressales</taxon>
        <taxon>Taxaceae</taxon>
        <taxon>Taxus</taxon>
    </lineage>
</organism>
<dbReference type="Gene3D" id="2.170.150.80">
    <property type="entry name" value="NAC domain"/>
    <property type="match status" value="1"/>
</dbReference>
<evidence type="ECO:0000313" key="6">
    <source>
        <dbReference type="Proteomes" id="UP000824469"/>
    </source>
</evidence>
<evidence type="ECO:0000313" key="5">
    <source>
        <dbReference type="EMBL" id="KAH9295114.1"/>
    </source>
</evidence>
<proteinExistence type="predicted"/>
<dbReference type="PANTHER" id="PTHR31079:SF20">
    <property type="entry name" value="NAC DOMAIN-CONTAINING PROTEIN 10"/>
    <property type="match status" value="1"/>
</dbReference>
<dbReference type="Proteomes" id="UP000824469">
    <property type="component" value="Unassembled WGS sequence"/>
</dbReference>
<dbReference type="Pfam" id="PF02365">
    <property type="entry name" value="NAM"/>
    <property type="match status" value="1"/>
</dbReference>
<dbReference type="GO" id="GO:0000976">
    <property type="term" value="F:transcription cis-regulatory region binding"/>
    <property type="evidence" value="ECO:0007669"/>
    <property type="project" value="TreeGrafter"/>
</dbReference>
<dbReference type="FunFam" id="2.170.150.80:FF:000009">
    <property type="entry name" value="NAC domain-containing protein 8"/>
    <property type="match status" value="1"/>
</dbReference>
<keyword evidence="2" id="KW-0804">Transcription</keyword>
<dbReference type="AlphaFoldDB" id="A0AA38CCG0"/>
<accession>A0AA38CCG0</accession>
<dbReference type="InterPro" id="IPR003441">
    <property type="entry name" value="NAC-dom"/>
</dbReference>
<dbReference type="InterPro" id="IPR044799">
    <property type="entry name" value="SOG1-like"/>
</dbReference>
<reference evidence="5 6" key="1">
    <citation type="journal article" date="2021" name="Nat. Plants">
        <title>The Taxus genome provides insights into paclitaxel biosynthesis.</title>
        <authorList>
            <person name="Xiong X."/>
            <person name="Gou J."/>
            <person name="Liao Q."/>
            <person name="Li Y."/>
            <person name="Zhou Q."/>
            <person name="Bi G."/>
            <person name="Li C."/>
            <person name="Du R."/>
            <person name="Wang X."/>
            <person name="Sun T."/>
            <person name="Guo L."/>
            <person name="Liang H."/>
            <person name="Lu P."/>
            <person name="Wu Y."/>
            <person name="Zhang Z."/>
            <person name="Ro D.K."/>
            <person name="Shang Y."/>
            <person name="Huang S."/>
            <person name="Yan J."/>
        </authorList>
    </citation>
    <scope>NUCLEOTIDE SEQUENCE [LARGE SCALE GENOMIC DNA]</scope>
    <source>
        <strain evidence="5">Ta-2019</strain>
    </source>
</reference>
<keyword evidence="6" id="KW-1185">Reference proteome</keyword>
<dbReference type="OMA" id="TAKAYHT"/>
<dbReference type="SUPFAM" id="SSF101941">
    <property type="entry name" value="NAC domain"/>
    <property type="match status" value="1"/>
</dbReference>
<sequence>MECNKEEALRAKEITEKKFEVQDFVSARKLIVKAQQLYPALDNVPQMLAVCDVHSVAQAKLNGCDADWEPWLIDGKRFATKIKNPSFDPLEENDPFKEDQKSVVTRECPNCSYQINNSDLAQKWPGLPAGVKFDPSDQELLGHLAAKVGMEIIKPNPFIDEFIPTLQGDDGICYTHPENLPGVKQDGSVCHFFHRTANAYLRGNRKRRKINCGDNQNGVEASSHKTGKVRWHKTGKTRSVIENGIQRGWKKIMVLYMNNGKGGKDEKTNWVMHQYHLGTEEDEKDSEFVVSKIFYQQQSKHLDRNEILEEVECTLVTIGDPVTPKTSTPELPRHGKWQADLDTIQEEHLNHTVNPCQVADLDVATHQTNVSVDDLTWNGPNDQADVKFDDSTWEPLDDPMNLSLESAWFAGESQLRIDSQPLDELLFCDENLPISSDEEKLGSEDVVPGLAEHGRIEAEGLTIQLPREPDSLDKGCDVTTYGKDLAYG</sequence>
<comment type="caution">
    <text evidence="5">The sequence shown here is derived from an EMBL/GenBank/DDBJ whole genome shotgun (WGS) entry which is preliminary data.</text>
</comment>
<dbReference type="GO" id="GO:0005634">
    <property type="term" value="C:nucleus"/>
    <property type="evidence" value="ECO:0007669"/>
    <property type="project" value="TreeGrafter"/>
</dbReference>
<evidence type="ECO:0000256" key="1">
    <source>
        <dbReference type="ARBA" id="ARBA00023015"/>
    </source>
</evidence>
<protein>
    <recommendedName>
        <fullName evidence="4">NAC domain-containing protein</fullName>
    </recommendedName>
</protein>
<evidence type="ECO:0000259" key="4">
    <source>
        <dbReference type="PROSITE" id="PS51005"/>
    </source>
</evidence>
<feature type="non-terminal residue" evidence="5">
    <location>
        <position position="488"/>
    </location>
</feature>
<dbReference type="PROSITE" id="PS51005">
    <property type="entry name" value="NAC"/>
    <property type="match status" value="1"/>
</dbReference>
<name>A0AA38CCG0_TAXCH</name>
<evidence type="ECO:0000256" key="3">
    <source>
        <dbReference type="ARBA" id="ARBA00023242"/>
    </source>
</evidence>
<dbReference type="InterPro" id="IPR036093">
    <property type="entry name" value="NAC_dom_sf"/>
</dbReference>
<dbReference type="EMBL" id="JAHRHJ020000011">
    <property type="protein sequence ID" value="KAH9295114.1"/>
    <property type="molecule type" value="Genomic_DNA"/>
</dbReference>
<evidence type="ECO:0000256" key="2">
    <source>
        <dbReference type="ARBA" id="ARBA00023163"/>
    </source>
</evidence>
<dbReference type="PANTHER" id="PTHR31079">
    <property type="entry name" value="NAC DOMAIN-CONTAINING PROTEIN 73"/>
    <property type="match status" value="1"/>
</dbReference>